<evidence type="ECO:0000256" key="1">
    <source>
        <dbReference type="ARBA" id="ARBA00023125"/>
    </source>
</evidence>
<dbReference type="InterPro" id="IPR051231">
    <property type="entry name" value="SOSS-B"/>
</dbReference>
<dbReference type="GO" id="GO:0003677">
    <property type="term" value="F:DNA binding"/>
    <property type="evidence" value="ECO:0007669"/>
    <property type="project" value="UniProtKB-KW"/>
</dbReference>
<dbReference type="AlphaFoldDB" id="D9ZB71"/>
<proteinExistence type="predicted"/>
<dbReference type="InterPro" id="IPR048970">
    <property type="entry name" value="OB_Ssb-like"/>
</dbReference>
<feature type="non-terminal residue" evidence="3">
    <location>
        <position position="95"/>
    </location>
</feature>
<dbReference type="InterPro" id="IPR012340">
    <property type="entry name" value="NA-bd_OB-fold"/>
</dbReference>
<dbReference type="PANTHER" id="PTHR13356:SF0">
    <property type="entry name" value="SOSS COMPLEX SUBUNIT B HOMOLOG"/>
    <property type="match status" value="1"/>
</dbReference>
<dbReference type="EMBL" id="GU797802">
    <property type="protein sequence ID" value="ADK25968.1"/>
    <property type="molecule type" value="Genomic_DNA"/>
</dbReference>
<sequence>MKISELKAGMRNVSVVAKVESVGEPRTVNLKAGGTNTVADAIISDESGKIKLSLWGDDINKIQAGDRISIENGYINTFKGENSLSVGKFGKMTKL</sequence>
<dbReference type="GO" id="GO:0000724">
    <property type="term" value="P:double-strand break repair via homologous recombination"/>
    <property type="evidence" value="ECO:0007669"/>
    <property type="project" value="TreeGrafter"/>
</dbReference>
<feature type="domain" description="Single-stranded DNA binding protein Ssb-like OB fold" evidence="2">
    <location>
        <begin position="14"/>
        <end position="93"/>
    </location>
</feature>
<dbReference type="SUPFAM" id="SSF50249">
    <property type="entry name" value="Nucleic acid-binding proteins"/>
    <property type="match status" value="1"/>
</dbReference>
<evidence type="ECO:0000313" key="3">
    <source>
        <dbReference type="EMBL" id="ADK25968.1"/>
    </source>
</evidence>
<dbReference type="Gene3D" id="2.40.50.140">
    <property type="entry name" value="Nucleic acid-binding proteins"/>
    <property type="match status" value="1"/>
</dbReference>
<evidence type="ECO:0000259" key="2">
    <source>
        <dbReference type="Pfam" id="PF21473"/>
    </source>
</evidence>
<dbReference type="PANTHER" id="PTHR13356">
    <property type="entry name" value="OB FOLD NUCLEIC ACID BINDING PROTEIN-RELATED"/>
    <property type="match status" value="1"/>
</dbReference>
<dbReference type="CDD" id="cd04491">
    <property type="entry name" value="SoSSB_OBF"/>
    <property type="match status" value="1"/>
</dbReference>
<organism evidence="3">
    <name type="scientific">Candidatus Nitrososphaera gargensis</name>
    <dbReference type="NCBI Taxonomy" id="497727"/>
    <lineage>
        <taxon>Archaea</taxon>
        <taxon>Nitrososphaerota</taxon>
        <taxon>Nitrososphaeria</taxon>
        <taxon>Nitrososphaerales</taxon>
        <taxon>Nitrososphaeraceae</taxon>
        <taxon>Nitrososphaera</taxon>
    </lineage>
</organism>
<accession>D9ZB71</accession>
<protein>
    <submittedName>
        <fullName evidence="3">SSB-like single OB-fold protein</fullName>
    </submittedName>
</protein>
<dbReference type="Pfam" id="PF21473">
    <property type="entry name" value="OB_Ssb-like"/>
    <property type="match status" value="1"/>
</dbReference>
<keyword evidence="1" id="KW-0238">DNA-binding</keyword>
<dbReference type="OMA" id="SVWDSNI"/>
<name>D9ZB71_9ARCH</name>
<reference evidence="3" key="1">
    <citation type="journal article" date="2010" name="Trends Microbiol.">
        <title>Distinct gene set in two different lineages of ammonia-oxidizing archaea supports the phylum Thaumarchaeota.</title>
        <authorList>
            <person name="Spang A."/>
            <person name="Hatzenpichler R."/>
            <person name="Brochier-Armanet C."/>
            <person name="Rattei T."/>
            <person name="Tischler P."/>
            <person name="Spieck E."/>
            <person name="Streit W."/>
            <person name="Stahl D.A."/>
            <person name="Wagner M."/>
            <person name="Schleper C."/>
        </authorList>
    </citation>
    <scope>NUCLEOTIDE SEQUENCE</scope>
    <source>
        <strain evidence="3">Enrichment culture Ga9.2</strain>
    </source>
</reference>
<dbReference type="GO" id="GO:0010212">
    <property type="term" value="P:response to ionizing radiation"/>
    <property type="evidence" value="ECO:0007669"/>
    <property type="project" value="TreeGrafter"/>
</dbReference>